<evidence type="ECO:0000313" key="3">
    <source>
        <dbReference type="Proteomes" id="UP000236333"/>
    </source>
</evidence>
<name>A0A2J8ABQ0_9CHLO</name>
<reference evidence="2 3" key="1">
    <citation type="journal article" date="2017" name="Mol. Biol. Evol.">
        <title>The 4-celled Tetrabaena socialis nuclear genome reveals the essential components for genetic control of cell number at the origin of multicellularity in the volvocine lineage.</title>
        <authorList>
            <person name="Featherston J."/>
            <person name="Arakaki Y."/>
            <person name="Hanschen E.R."/>
            <person name="Ferris P.J."/>
            <person name="Michod R.E."/>
            <person name="Olson B.J.S.C."/>
            <person name="Nozaki H."/>
            <person name="Durand P.M."/>
        </authorList>
    </citation>
    <scope>NUCLEOTIDE SEQUENCE [LARGE SCALE GENOMIC DNA]</scope>
    <source>
        <strain evidence="2 3">NIES-571</strain>
    </source>
</reference>
<protein>
    <submittedName>
        <fullName evidence="2">Uncharacterized protein</fullName>
    </submittedName>
</protein>
<dbReference type="AlphaFoldDB" id="A0A2J8ABQ0"/>
<evidence type="ECO:0000256" key="1">
    <source>
        <dbReference type="SAM" id="MobiDB-lite"/>
    </source>
</evidence>
<gene>
    <name evidence="2" type="ORF">TSOC_003411</name>
</gene>
<feature type="compositionally biased region" description="Pro residues" evidence="1">
    <location>
        <begin position="72"/>
        <end position="83"/>
    </location>
</feature>
<dbReference type="EMBL" id="PGGS01000073">
    <property type="protein sequence ID" value="PNH09936.1"/>
    <property type="molecule type" value="Genomic_DNA"/>
</dbReference>
<sequence length="83" mass="8846">MSYDNCHYLGGFQTFQLNGTEECHLLLPHLGLKSPPPSARLHRPLKGSAGRASGFGQAPSAQADPPSMLPVRPEPPCWPALAA</sequence>
<accession>A0A2J8ABQ0</accession>
<evidence type="ECO:0000313" key="2">
    <source>
        <dbReference type="EMBL" id="PNH09936.1"/>
    </source>
</evidence>
<feature type="region of interest" description="Disordered" evidence="1">
    <location>
        <begin position="36"/>
        <end position="83"/>
    </location>
</feature>
<keyword evidence="3" id="KW-1185">Reference proteome</keyword>
<proteinExistence type="predicted"/>
<comment type="caution">
    <text evidence="2">The sequence shown here is derived from an EMBL/GenBank/DDBJ whole genome shotgun (WGS) entry which is preliminary data.</text>
</comment>
<dbReference type="Proteomes" id="UP000236333">
    <property type="component" value="Unassembled WGS sequence"/>
</dbReference>
<organism evidence="2 3">
    <name type="scientific">Tetrabaena socialis</name>
    <dbReference type="NCBI Taxonomy" id="47790"/>
    <lineage>
        <taxon>Eukaryota</taxon>
        <taxon>Viridiplantae</taxon>
        <taxon>Chlorophyta</taxon>
        <taxon>core chlorophytes</taxon>
        <taxon>Chlorophyceae</taxon>
        <taxon>CS clade</taxon>
        <taxon>Chlamydomonadales</taxon>
        <taxon>Tetrabaenaceae</taxon>
        <taxon>Tetrabaena</taxon>
    </lineage>
</organism>